<proteinExistence type="predicted"/>
<accession>A0A0C4EXC9</accession>
<dbReference type="EnsemblFungi" id="PTTG_05477-t43_1">
    <property type="protein sequence ID" value="PTTG_05477-t43_1-p1"/>
    <property type="gene ID" value="PTTG_05477"/>
</dbReference>
<name>A0A0C4EXC9_PUCT1</name>
<reference evidence="3 4" key="3">
    <citation type="journal article" date="2017" name="G3 (Bethesda)">
        <title>Comparative analysis highlights variable genome content of wheat rusts and divergence of the mating loci.</title>
        <authorList>
            <person name="Cuomo C.A."/>
            <person name="Bakkeren G."/>
            <person name="Khalil H.B."/>
            <person name="Panwar V."/>
            <person name="Joly D."/>
            <person name="Linning R."/>
            <person name="Sakthikumar S."/>
            <person name="Song X."/>
            <person name="Adiconis X."/>
            <person name="Fan L."/>
            <person name="Goldberg J.M."/>
            <person name="Levin J.Z."/>
            <person name="Young S."/>
            <person name="Zeng Q."/>
            <person name="Anikster Y."/>
            <person name="Bruce M."/>
            <person name="Wang M."/>
            <person name="Yin C."/>
            <person name="McCallum B."/>
            <person name="Szabo L.J."/>
            <person name="Hulbert S."/>
            <person name="Chen X."/>
            <person name="Fellers J.P."/>
        </authorList>
    </citation>
    <scope>NUCLEOTIDE SEQUENCE</scope>
    <source>
        <strain evidence="3">isolate 1-1 / race 1 (BBBD)</strain>
        <strain evidence="4">Isolate 1-1 / race 1 (BBBD)</strain>
    </source>
</reference>
<dbReference type="Proteomes" id="UP000005240">
    <property type="component" value="Unassembled WGS sequence"/>
</dbReference>
<dbReference type="OrthoDB" id="10371672at2759"/>
<reference evidence="3" key="4">
    <citation type="submission" date="2025-05" db="UniProtKB">
        <authorList>
            <consortium name="EnsemblFungi"/>
        </authorList>
    </citation>
    <scope>IDENTIFICATION</scope>
    <source>
        <strain evidence="3">isolate 1-1 / race 1 (BBBD)</strain>
    </source>
</reference>
<evidence type="ECO:0000256" key="1">
    <source>
        <dbReference type="SAM" id="MobiDB-lite"/>
    </source>
</evidence>
<reference evidence="2" key="1">
    <citation type="submission" date="2009-11" db="EMBL/GenBank/DDBJ databases">
        <authorList>
            <consortium name="The Broad Institute Genome Sequencing Platform"/>
            <person name="Ward D."/>
            <person name="Feldgarden M."/>
            <person name="Earl A."/>
            <person name="Young S.K."/>
            <person name="Zeng Q."/>
            <person name="Koehrsen M."/>
            <person name="Alvarado L."/>
            <person name="Berlin A."/>
            <person name="Bochicchio J."/>
            <person name="Borenstein D."/>
            <person name="Chapman S.B."/>
            <person name="Chen Z."/>
            <person name="Engels R."/>
            <person name="Freedman E."/>
            <person name="Gellesch M."/>
            <person name="Goldberg J."/>
            <person name="Griggs A."/>
            <person name="Gujja S."/>
            <person name="Heilman E."/>
            <person name="Heiman D."/>
            <person name="Hepburn T."/>
            <person name="Howarth C."/>
            <person name="Jen D."/>
            <person name="Larson L."/>
            <person name="Lewis B."/>
            <person name="Mehta T."/>
            <person name="Park D."/>
            <person name="Pearson M."/>
            <person name="Roberts A."/>
            <person name="Saif S."/>
            <person name="Shea T."/>
            <person name="Shenoy N."/>
            <person name="Sisk P."/>
            <person name="Stolte C."/>
            <person name="Sykes S."/>
            <person name="Thomson T."/>
            <person name="Walk T."/>
            <person name="White J."/>
            <person name="Yandava C."/>
            <person name="Izard J."/>
            <person name="Baranova O.V."/>
            <person name="Blanton J.M."/>
            <person name="Tanner A.C."/>
            <person name="Dewhirst F.E."/>
            <person name="Haas B."/>
            <person name="Nusbaum C."/>
            <person name="Birren B."/>
        </authorList>
    </citation>
    <scope>NUCLEOTIDE SEQUENCE [LARGE SCALE GENOMIC DNA]</scope>
    <source>
        <strain evidence="2">1-1 BBBD Race 1</strain>
    </source>
</reference>
<sequence length="269" mass="29620">MPKRSLKNIGLQQAVKEILTSKTTKATTQTNQTTQASSKAPMEATATGSSTPMEGLLANGNNTRPAANLADPGKMKLLNPPKHQDTRAWSKELLKEMVRRGLTAEEKGNKALALMYFNISLGLGKPGLDPLGKTQENPLVQLNPTSLQQAEKDTWNQILAVSTPNPVDDPSWGPITPVRPANAMPGGIIFDDTARPASHNVGFTPFFNRNLQELQSPLPLTIFNKVWQAKAIIHYAKKRSKEDNKTDKYWYTGVPLPVEIHPDLRRVVN</sequence>
<feature type="region of interest" description="Disordered" evidence="1">
    <location>
        <begin position="22"/>
        <end position="84"/>
    </location>
</feature>
<evidence type="ECO:0000313" key="4">
    <source>
        <dbReference type="Proteomes" id="UP000005240"/>
    </source>
</evidence>
<evidence type="ECO:0000313" key="2">
    <source>
        <dbReference type="EMBL" id="OAV91079.1"/>
    </source>
</evidence>
<organism evidence="2">
    <name type="scientific">Puccinia triticina (isolate 1-1 / race 1 (BBBD))</name>
    <name type="common">Brown leaf rust fungus</name>
    <dbReference type="NCBI Taxonomy" id="630390"/>
    <lineage>
        <taxon>Eukaryota</taxon>
        <taxon>Fungi</taxon>
        <taxon>Dikarya</taxon>
        <taxon>Basidiomycota</taxon>
        <taxon>Pucciniomycotina</taxon>
        <taxon>Pucciniomycetes</taxon>
        <taxon>Pucciniales</taxon>
        <taxon>Pucciniaceae</taxon>
        <taxon>Puccinia</taxon>
    </lineage>
</organism>
<keyword evidence="4" id="KW-1185">Reference proteome</keyword>
<dbReference type="AlphaFoldDB" id="A0A0C4EXC9"/>
<dbReference type="EMBL" id="ADAS02000087">
    <property type="protein sequence ID" value="OAV91079.1"/>
    <property type="molecule type" value="Genomic_DNA"/>
</dbReference>
<reference evidence="2" key="2">
    <citation type="submission" date="2016-05" db="EMBL/GenBank/DDBJ databases">
        <title>Comparative analysis highlights variable genome content of wheat rusts and divergence of the mating loci.</title>
        <authorList>
            <person name="Cuomo C.A."/>
            <person name="Bakkeren G."/>
            <person name="Szabo L."/>
            <person name="Khalil H."/>
            <person name="Joly D."/>
            <person name="Goldberg J."/>
            <person name="Young S."/>
            <person name="Zeng Q."/>
            <person name="Fellers J."/>
        </authorList>
    </citation>
    <scope>NUCLEOTIDE SEQUENCE [LARGE SCALE GENOMIC DNA]</scope>
    <source>
        <strain evidence="2">1-1 BBBD Race 1</strain>
    </source>
</reference>
<feature type="compositionally biased region" description="Low complexity" evidence="1">
    <location>
        <begin position="22"/>
        <end position="40"/>
    </location>
</feature>
<gene>
    <name evidence="2" type="ORF">PTTG_05477</name>
</gene>
<dbReference type="VEuPathDB" id="FungiDB:PTTG_05477"/>
<evidence type="ECO:0000313" key="3">
    <source>
        <dbReference type="EnsemblFungi" id="PTTG_05477-t43_1-p1"/>
    </source>
</evidence>
<protein>
    <submittedName>
        <fullName evidence="2 3">Uncharacterized protein</fullName>
    </submittedName>
</protein>